<dbReference type="Proteomes" id="UP000233100">
    <property type="component" value="Chromosome 2"/>
</dbReference>
<evidence type="ECO:0000313" key="1">
    <source>
        <dbReference type="Ensembl" id="ENSMFAP00000046475.1"/>
    </source>
</evidence>
<dbReference type="PRINTS" id="PR02045">
    <property type="entry name" value="F138DOMAIN"/>
</dbReference>
<keyword evidence="2" id="KW-1185">Reference proteome</keyword>
<name>A0A7N9CB82_MACFA</name>
<organism evidence="1 2">
    <name type="scientific">Macaca fascicularis</name>
    <name type="common">Crab-eating macaque</name>
    <name type="synonym">Cynomolgus monkey</name>
    <dbReference type="NCBI Taxonomy" id="9541"/>
    <lineage>
        <taxon>Eukaryota</taxon>
        <taxon>Metazoa</taxon>
        <taxon>Chordata</taxon>
        <taxon>Craniata</taxon>
        <taxon>Vertebrata</taxon>
        <taxon>Euteleostomi</taxon>
        <taxon>Mammalia</taxon>
        <taxon>Eutheria</taxon>
        <taxon>Euarchontoglires</taxon>
        <taxon>Primates</taxon>
        <taxon>Haplorrhini</taxon>
        <taxon>Catarrhini</taxon>
        <taxon>Cercopithecidae</taxon>
        <taxon>Cercopithecinae</taxon>
        <taxon>Macaca</taxon>
    </lineage>
</organism>
<reference evidence="1 2" key="1">
    <citation type="submission" date="2013-03" db="EMBL/GenBank/DDBJ databases">
        <authorList>
            <person name="Warren W."/>
            <person name="Wilson R.K."/>
        </authorList>
    </citation>
    <scope>NUCLEOTIDE SEQUENCE</scope>
</reference>
<proteinExistence type="predicted"/>
<dbReference type="PANTHER" id="PTHR12138:SF162">
    <property type="entry name" value="CHROMOSOME UNDETERMINED SCAFFOLD_275, WHOLE GENOME SHOTGUN SEQUENCE"/>
    <property type="match status" value="1"/>
</dbReference>
<dbReference type="GeneTree" id="ENSGT01120000271815"/>
<reference evidence="1" key="3">
    <citation type="submission" date="2025-09" db="UniProtKB">
        <authorList>
            <consortium name="Ensembl"/>
        </authorList>
    </citation>
    <scope>IDENTIFICATION</scope>
</reference>
<sequence>MMMAYYSLNLPGSNSPPASASQVVGTTGVHHHTWGIYFVEMGSHCIAQAGLKLVASIYPPSLASQSAKIIGVRHHAWLEYPALKEASSRHIPSPFTCTLWLTNSIGGS</sequence>
<protein>
    <submittedName>
        <fullName evidence="1">Uncharacterized protein</fullName>
    </submittedName>
</protein>
<accession>A0A7N9CB82</accession>
<dbReference type="Ensembl" id="ENSMFAT00000093365.1">
    <property type="protein sequence ID" value="ENSMFAP00000046475.1"/>
    <property type="gene ID" value="ENSMFAG00000050351.1"/>
</dbReference>
<evidence type="ECO:0000313" key="2">
    <source>
        <dbReference type="Proteomes" id="UP000233100"/>
    </source>
</evidence>
<reference evidence="1" key="2">
    <citation type="submission" date="2025-08" db="UniProtKB">
        <authorList>
            <consortium name="Ensembl"/>
        </authorList>
    </citation>
    <scope>IDENTIFICATION</scope>
</reference>
<dbReference type="PANTHER" id="PTHR12138">
    <property type="entry name" value="PRIMATE-EXPANDED PROTEIN FAMILY"/>
    <property type="match status" value="1"/>
</dbReference>
<dbReference type="AlphaFoldDB" id="A0A7N9CB82"/>